<dbReference type="OrthoDB" id="2866354at2759"/>
<feature type="compositionally biased region" description="Pro residues" evidence="1">
    <location>
        <begin position="656"/>
        <end position="666"/>
    </location>
</feature>
<keyword evidence="2" id="KW-0472">Membrane</keyword>
<feature type="compositionally biased region" description="Pro residues" evidence="1">
    <location>
        <begin position="963"/>
        <end position="972"/>
    </location>
</feature>
<sequence>MFLEDISPAFRHPEIEQPDYNNLKSVFQNHAVAIPTSVDVLEISRRGDQMDAQELKYKHRPHLSHDKLVSHVERSKQSGRGPDLRIIFLKRHELKSQDAKLDAALDSTQVALSPPTVEYLIKSLGVCPVFLSSVTTVHWLLDTGNALFKTFTVNKENKRVLSSIQGFFRYSDCGRPAHVWFQHNLLERRSTYLMHDCPERVKTTIKKWAESPDDRRNLLRPLAVDSLIIDDATWAWSKGVVESAGKLLKYEHYSKEENAERIDEAVHYLYSLSQHFHILQEELNGTVEQLDYLLGVHELLSVSSASIPLASVEDSLRFIRSRTHNWHRWVNNWKERTEIRIHLFFNLSTQKDNAVNMSVAQLTSEIATETYKDSSSMITIAALTLVFLPGTFTSGVFSMPFMQQAVINSGAGWRLYLEVTLPLTLVVLVVWNSWRLYRNKQQPGGLQIGKPQSHKTALSRVETSFTEKSYIHYKMARPGSGTSSYTPSTIVLDESRSTHPMEAIHISPRTPPPPRDLLPLDVLPFYEQCESPSGSRSHFVLSSRTGSPDLQEDADGPTRDSSHTRPRSPTDPPETPAQANPVKQVISTPIPTPVPNDDPPIFSPGTPVATSTPLSPTQRGLSDGPLPNSLVRSQSLDRDRGLPSKIRGLSLSLSPSPSPSPSPSRPSPSREEFDGEGSGRWGTARYGPGPFQGWGTWAPFKETSPTTPSARRPLPRPRMRHRSSSLGPMVTLSSPAPPPTIRNRSGTVSGKVPVFQVRDGRTGRSRTRNPRPSQLPGPVRVHRSPSRSDRHKPSAGTPMYDRQIRSQSRNPLVANRRRRPSPEVRGRSPSPIPRAVSIAYRTWSQRSRSHSPPRPPIVIQPQARRGSPAPLASPIRIPSPPPLLPFMVPMQYPQVASEIVSPRPIPIQNRESLRLRSIPNRGDTSSPVRSGSPRIRIPYISRSPPPVQHSPPPNQKYYRPAQYSPPPLPQSPPMMQHQYSESSTGSTLVNQNTFDLRQTRPLYGTWGSGSTLVQANPTKSDRDVRGFAEMSAPAIPLFSYASPDDKLRTTATPPDGKLPNV</sequence>
<gene>
    <name evidence="3" type="ORF">D9611_007528</name>
</gene>
<feature type="compositionally biased region" description="Basic residues" evidence="1">
    <location>
        <begin position="713"/>
        <end position="723"/>
    </location>
</feature>
<dbReference type="AlphaFoldDB" id="A0A8H5CGB9"/>
<feature type="compositionally biased region" description="Pro residues" evidence="1">
    <location>
        <begin position="943"/>
        <end position="954"/>
    </location>
</feature>
<feature type="transmembrane region" description="Helical" evidence="2">
    <location>
        <begin position="413"/>
        <end position="434"/>
    </location>
</feature>
<feature type="transmembrane region" description="Helical" evidence="2">
    <location>
        <begin position="377"/>
        <end position="401"/>
    </location>
</feature>
<feature type="compositionally biased region" description="Low complexity" evidence="1">
    <location>
        <begin position="703"/>
        <end position="712"/>
    </location>
</feature>
<evidence type="ECO:0000256" key="2">
    <source>
        <dbReference type="SAM" id="Phobius"/>
    </source>
</evidence>
<protein>
    <submittedName>
        <fullName evidence="3">Uncharacterized protein</fullName>
    </submittedName>
</protein>
<feature type="compositionally biased region" description="Polar residues" evidence="1">
    <location>
        <begin position="530"/>
        <end position="548"/>
    </location>
</feature>
<organism evidence="3 4">
    <name type="scientific">Ephemerocybe angulata</name>
    <dbReference type="NCBI Taxonomy" id="980116"/>
    <lineage>
        <taxon>Eukaryota</taxon>
        <taxon>Fungi</taxon>
        <taxon>Dikarya</taxon>
        <taxon>Basidiomycota</taxon>
        <taxon>Agaricomycotina</taxon>
        <taxon>Agaricomycetes</taxon>
        <taxon>Agaricomycetidae</taxon>
        <taxon>Agaricales</taxon>
        <taxon>Agaricineae</taxon>
        <taxon>Psathyrellaceae</taxon>
        <taxon>Ephemerocybe</taxon>
    </lineage>
</organism>
<feature type="compositionally biased region" description="Low complexity" evidence="1">
    <location>
        <begin position="929"/>
        <end position="942"/>
    </location>
</feature>
<dbReference type="Proteomes" id="UP000541558">
    <property type="component" value="Unassembled WGS sequence"/>
</dbReference>
<keyword evidence="2" id="KW-1133">Transmembrane helix</keyword>
<feature type="region of interest" description="Disordered" evidence="1">
    <location>
        <begin position="911"/>
        <end position="980"/>
    </location>
</feature>
<feature type="region of interest" description="Disordered" evidence="1">
    <location>
        <begin position="529"/>
        <end position="873"/>
    </location>
</feature>
<reference evidence="3 4" key="1">
    <citation type="journal article" date="2020" name="ISME J.">
        <title>Uncovering the hidden diversity of litter-decomposition mechanisms in mushroom-forming fungi.</title>
        <authorList>
            <person name="Floudas D."/>
            <person name="Bentzer J."/>
            <person name="Ahren D."/>
            <person name="Johansson T."/>
            <person name="Persson P."/>
            <person name="Tunlid A."/>
        </authorList>
    </citation>
    <scope>NUCLEOTIDE SEQUENCE [LARGE SCALE GENOMIC DNA]</scope>
    <source>
        <strain evidence="3 4">CBS 175.51</strain>
    </source>
</reference>
<comment type="caution">
    <text evidence="3">The sequence shown here is derived from an EMBL/GenBank/DDBJ whole genome shotgun (WGS) entry which is preliminary data.</text>
</comment>
<feature type="region of interest" description="Disordered" evidence="1">
    <location>
        <begin position="1039"/>
        <end position="1061"/>
    </location>
</feature>
<feature type="compositionally biased region" description="Pro residues" evidence="1">
    <location>
        <begin position="590"/>
        <end position="602"/>
    </location>
</feature>
<feature type="compositionally biased region" description="Polar residues" evidence="1">
    <location>
        <begin position="608"/>
        <end position="620"/>
    </location>
</feature>
<evidence type="ECO:0000256" key="1">
    <source>
        <dbReference type="SAM" id="MobiDB-lite"/>
    </source>
</evidence>
<accession>A0A8H5CGB9</accession>
<dbReference type="Gene3D" id="1.20.58.340">
    <property type="entry name" value="Magnesium transport protein CorA, transmembrane region"/>
    <property type="match status" value="1"/>
</dbReference>
<proteinExistence type="predicted"/>
<keyword evidence="4" id="KW-1185">Reference proteome</keyword>
<evidence type="ECO:0000313" key="3">
    <source>
        <dbReference type="EMBL" id="KAF5340764.1"/>
    </source>
</evidence>
<keyword evidence="2" id="KW-0812">Transmembrane</keyword>
<dbReference type="EMBL" id="JAACJK010000003">
    <property type="protein sequence ID" value="KAF5340764.1"/>
    <property type="molecule type" value="Genomic_DNA"/>
</dbReference>
<evidence type="ECO:0000313" key="4">
    <source>
        <dbReference type="Proteomes" id="UP000541558"/>
    </source>
</evidence>
<name>A0A8H5CGB9_9AGAR</name>